<dbReference type="InterPro" id="IPR013783">
    <property type="entry name" value="Ig-like_fold"/>
</dbReference>
<dbReference type="EMBL" id="PYSW02000008">
    <property type="protein sequence ID" value="KAG2389073.1"/>
    <property type="molecule type" value="Genomic_DNA"/>
</dbReference>
<name>A0AA88GZ56_NAELO</name>
<organism evidence="2 3">
    <name type="scientific">Naegleria lovaniensis</name>
    <name type="common">Amoeba</name>
    <dbReference type="NCBI Taxonomy" id="51637"/>
    <lineage>
        <taxon>Eukaryota</taxon>
        <taxon>Discoba</taxon>
        <taxon>Heterolobosea</taxon>
        <taxon>Tetramitia</taxon>
        <taxon>Eutetramitia</taxon>
        <taxon>Vahlkampfiidae</taxon>
        <taxon>Naegleria</taxon>
    </lineage>
</organism>
<keyword evidence="1" id="KW-0175">Coiled coil</keyword>
<feature type="coiled-coil region" evidence="1">
    <location>
        <begin position="116"/>
        <end position="151"/>
    </location>
</feature>
<accession>A0AA88GZ56</accession>
<evidence type="ECO:0000313" key="2">
    <source>
        <dbReference type="EMBL" id="KAG2389073.1"/>
    </source>
</evidence>
<proteinExistence type="predicted"/>
<evidence type="ECO:0000256" key="1">
    <source>
        <dbReference type="SAM" id="Coils"/>
    </source>
</evidence>
<dbReference type="Proteomes" id="UP000816034">
    <property type="component" value="Unassembled WGS sequence"/>
</dbReference>
<comment type="caution">
    <text evidence="2">The sequence shown here is derived from an EMBL/GenBank/DDBJ whole genome shotgun (WGS) entry which is preliminary data.</text>
</comment>
<sequence length="490" mass="56447">MKVSNNPSLGHNAVNSTACYKCLEDYDEENESTCYCTHCHWYLCQQHTEQHRKHKSFKSHSEQVVELTNCHDCHLLEEIEEKERESTGKMLKEIMNKVEKWELAFHASDENIFNGFQQIKARREECETQIMQLVERLKRKIDERAQSLLEQVYEIERRNGNSLCSIQTMKDKVKQRIHGWNVNETCIYDLVQKRLSEWDDIENCCEKLVNSTPSCIDMLYDFTIENLDSSCMRMEEILDQDFGQVLEGAIDLQSCRLDPQDMKQLQDTEWKTNQCLNFVVRVLNARGIGLEQRENAFNIHVRDDNGEIIHNPFASHVSVRNEGHGTYRIQFPVPQLERPCKVGKEVVYLHVKLLQNDLPGSPIPITITNKQSLQFIGFVTWSQHSQTQTLEQQDALMNEAVRKQFGNEAYALSAKEFSTELDIENLPSHNTSGFYLTFTSPENSGNLNANSMSGFALRGVSPGYSLKLPGTFNHSSLTNSVRACIAVRKH</sequence>
<dbReference type="AlphaFoldDB" id="A0AA88GZ56"/>
<dbReference type="Gene3D" id="2.60.40.10">
    <property type="entry name" value="Immunoglobulins"/>
    <property type="match status" value="1"/>
</dbReference>
<dbReference type="RefSeq" id="XP_044553065.1">
    <property type="nucleotide sequence ID" value="XM_044690464.1"/>
</dbReference>
<dbReference type="GeneID" id="68106926"/>
<keyword evidence="3" id="KW-1185">Reference proteome</keyword>
<gene>
    <name evidence="2" type="ORF">C9374_014473</name>
</gene>
<reference evidence="2 3" key="1">
    <citation type="journal article" date="2018" name="BMC Genomics">
        <title>The genome of Naegleria lovaniensis, the basis for a comparative approach to unravel pathogenicity factors of the human pathogenic amoeba N. fowleri.</title>
        <authorList>
            <person name="Liechti N."/>
            <person name="Schurch N."/>
            <person name="Bruggmann R."/>
            <person name="Wittwer M."/>
        </authorList>
    </citation>
    <scope>NUCLEOTIDE SEQUENCE [LARGE SCALE GENOMIC DNA]</scope>
    <source>
        <strain evidence="2 3">ATCC 30569</strain>
    </source>
</reference>
<evidence type="ECO:0000313" key="3">
    <source>
        <dbReference type="Proteomes" id="UP000816034"/>
    </source>
</evidence>
<protein>
    <submittedName>
        <fullName evidence="2">Uncharacterized protein</fullName>
    </submittedName>
</protein>